<protein>
    <submittedName>
        <fullName evidence="1">Expressed protein</fullName>
    </submittedName>
</protein>
<evidence type="ECO:0000313" key="2">
    <source>
        <dbReference type="Proteomes" id="UP001153365"/>
    </source>
</evidence>
<reference evidence="1" key="1">
    <citation type="submission" date="2022-06" db="EMBL/GenBank/DDBJ databases">
        <authorList>
            <consortium name="SYNGENTA / RWTH Aachen University"/>
        </authorList>
    </citation>
    <scope>NUCLEOTIDE SEQUENCE</scope>
</reference>
<dbReference type="Proteomes" id="UP001153365">
    <property type="component" value="Unassembled WGS sequence"/>
</dbReference>
<dbReference type="EMBL" id="CALTRL010000983">
    <property type="protein sequence ID" value="CAH7670418.1"/>
    <property type="molecule type" value="Genomic_DNA"/>
</dbReference>
<accession>A0AAV0AQ19</accession>
<organism evidence="1 2">
    <name type="scientific">Phakopsora pachyrhizi</name>
    <name type="common">Asian soybean rust disease fungus</name>
    <dbReference type="NCBI Taxonomy" id="170000"/>
    <lineage>
        <taxon>Eukaryota</taxon>
        <taxon>Fungi</taxon>
        <taxon>Dikarya</taxon>
        <taxon>Basidiomycota</taxon>
        <taxon>Pucciniomycotina</taxon>
        <taxon>Pucciniomycetes</taxon>
        <taxon>Pucciniales</taxon>
        <taxon>Phakopsoraceae</taxon>
        <taxon>Phakopsora</taxon>
    </lineage>
</organism>
<name>A0AAV0AQ19_PHAPC</name>
<sequence length="427" mass="48877">MKYIIVSLKWINLITKIFLALFFHTSCLYSSTSAELILSHGEAQHNPYSLMDSRLGKVALQSSKPESSSSIHESTSSVTKIAKFDLNQFPEDVDPALDDIQVEKISDLASEKGFNQDSKRQKLITAGQHFSPEASQSLKIMTNIYSPEINSHQVTNELKTCFDQSSSAHRLKNVYCNRNAEIWKPSKAQSISVSNSIGKGYNSENPIEADKQNHKFEESKNKNYHSKSLKSANLSKKRKPISANNLEAVSLTRNTLQVLKFIIDQLSKKNVNSGPLDLKSERTYISPYNRDLLQFIEQNLSNIVHGSLSEFEIDKNFFEAVKSLLWKDNEGVFYTTEKVISELMDNVNRKCHVHTSKTWVKYSHTAQIMPSDSTSAACKFQFREVFSKILTYENFSTFLFTDSMRQKSKERFKDIEKRLYNKKKKLK</sequence>
<evidence type="ECO:0000313" key="1">
    <source>
        <dbReference type="EMBL" id="CAH7670418.1"/>
    </source>
</evidence>
<keyword evidence="2" id="KW-1185">Reference proteome</keyword>
<proteinExistence type="predicted"/>
<gene>
    <name evidence="1" type="ORF">PPACK8108_LOCUS5123</name>
</gene>
<comment type="caution">
    <text evidence="1">The sequence shown here is derived from an EMBL/GenBank/DDBJ whole genome shotgun (WGS) entry which is preliminary data.</text>
</comment>
<dbReference type="AlphaFoldDB" id="A0AAV0AQ19"/>